<feature type="region of interest" description="Disordered" evidence="1">
    <location>
        <begin position="106"/>
        <end position="280"/>
    </location>
</feature>
<dbReference type="PANTHER" id="PTHR38700:SF1">
    <property type="entry name" value="PH DOMAIN-CONTAINING PROTEIN"/>
    <property type="match status" value="1"/>
</dbReference>
<feature type="compositionally biased region" description="Low complexity" evidence="1">
    <location>
        <begin position="715"/>
        <end position="733"/>
    </location>
</feature>
<protein>
    <recommendedName>
        <fullName evidence="4">PH domain-containing protein</fullName>
    </recommendedName>
</protein>
<feature type="compositionally biased region" description="Polar residues" evidence="1">
    <location>
        <begin position="121"/>
        <end position="135"/>
    </location>
</feature>
<accession>A0AAN6PDH6</accession>
<sequence>MSATATTNTTLKPAIPNKRLPAVAPSPLAHNKPASNLRPRRTNDDVKKKRDNIQVARGRPRPTTPRIDLLPEKLVFPSRKTPASFLPTPSSISLDTAVPPVFASPSPSPISLGLSPGRRSGTASHSTPISISISNDRGRATTLGGAPAAETDRIVLARPPGGDKTDGKPAVYHQPMQPSAAPPPPSTKFPSPPRQPPPGPVREAFAFLTRGRKKSFTSDSSHSTLSKRSRTLPASSTSTSTETETDLSDFRQSPGVKSSPDMARSPTGGQNPTAKSVGVRCRGTPVTVQITKKTSTVDLLADCSQPLAKLGRPINPDTCVVIEPCIRPGLERRLRQYELVWDVISAWEHDSSNTLIILPDSADPDRELSLSSVPKTLDEPEGFVLPLYFLQRPGKWSQRYITLKENGQIFASKKQDWKTSDKDVARLCHLSDFDLYLPTEAEMRKQLRPPKRYCYAVRSQEKASLFLDSTHYVHFFCTDDPNVARQFRSSVQGWRSWYLVNKKLRLHEPQELSTTTSLSMGEYGYRGRASVDQGPRGRPSIDQSRSAPSREGTPPDASAGAAIPPVPPLPASLRGKKAAVFASTGLLGNGYDERKQQALRQDATTKHRRGTLTSAADDGPFVDGPSLLNRAATAPTSDGRPQTAGSDGSYGATSPPDKSDRAGWFPSAVQHSAEQRGTHPAAAPLTRRPSTASHAPSRARSVRQRENHHPPLPTHPLSQQQQPLSQQQQLQPQQPQPQHPHHPPSSAGGAPQPLIDLTPTFVEPPQWSRENRGRGVRAPQGKPLVDLATGPVLPPSTAARFRDAAAPPKNLVRRPDQAGNGGTLMQQYEAQKAKMAQGNRARGQTFTSSSSAAGEGGVVLGGLVGGLVGGMGRRNTVRSNASGGGVGVGFGFGGNTITSSSRPGTAGGGSGSGGVPAVPGVPVPASSSAAAAAAYMQSRGKVMGVGEVEKGRVKERLRSVDGRGRAELSVRGRREY</sequence>
<feature type="compositionally biased region" description="Low complexity" evidence="1">
    <location>
        <begin position="231"/>
        <end position="242"/>
    </location>
</feature>
<proteinExistence type="predicted"/>
<feature type="compositionally biased region" description="Pro residues" evidence="1">
    <location>
        <begin position="180"/>
        <end position="200"/>
    </location>
</feature>
<feature type="region of interest" description="Disordered" evidence="1">
    <location>
        <begin position="1"/>
        <end position="67"/>
    </location>
</feature>
<dbReference type="EMBL" id="MU854500">
    <property type="protein sequence ID" value="KAK4033992.1"/>
    <property type="molecule type" value="Genomic_DNA"/>
</dbReference>
<feature type="compositionally biased region" description="Polar residues" evidence="1">
    <location>
        <begin position="1"/>
        <end position="11"/>
    </location>
</feature>
<organism evidence="2 3">
    <name type="scientific">Parachaetomium inaequale</name>
    <dbReference type="NCBI Taxonomy" id="2588326"/>
    <lineage>
        <taxon>Eukaryota</taxon>
        <taxon>Fungi</taxon>
        <taxon>Dikarya</taxon>
        <taxon>Ascomycota</taxon>
        <taxon>Pezizomycotina</taxon>
        <taxon>Sordariomycetes</taxon>
        <taxon>Sordariomycetidae</taxon>
        <taxon>Sordariales</taxon>
        <taxon>Chaetomiaceae</taxon>
        <taxon>Parachaetomium</taxon>
    </lineage>
</organism>
<name>A0AAN6PDH6_9PEZI</name>
<gene>
    <name evidence="2" type="ORF">C8A01DRAFT_39552</name>
</gene>
<feature type="region of interest" description="Disordered" evidence="1">
    <location>
        <begin position="592"/>
        <end position="791"/>
    </location>
</feature>
<evidence type="ECO:0000256" key="1">
    <source>
        <dbReference type="SAM" id="MobiDB-lite"/>
    </source>
</evidence>
<feature type="compositionally biased region" description="Low complexity" evidence="1">
    <location>
        <begin position="106"/>
        <end position="117"/>
    </location>
</feature>
<feature type="region of interest" description="Disordered" evidence="1">
    <location>
        <begin position="526"/>
        <end position="572"/>
    </location>
</feature>
<dbReference type="Proteomes" id="UP001303115">
    <property type="component" value="Unassembled WGS sequence"/>
</dbReference>
<reference evidence="3" key="1">
    <citation type="journal article" date="2023" name="Mol. Phylogenet. Evol.">
        <title>Genome-scale phylogeny and comparative genomics of the fungal order Sordariales.</title>
        <authorList>
            <person name="Hensen N."/>
            <person name="Bonometti L."/>
            <person name="Westerberg I."/>
            <person name="Brannstrom I.O."/>
            <person name="Guillou S."/>
            <person name="Cros-Aarteil S."/>
            <person name="Calhoun S."/>
            <person name="Haridas S."/>
            <person name="Kuo A."/>
            <person name="Mondo S."/>
            <person name="Pangilinan J."/>
            <person name="Riley R."/>
            <person name="LaButti K."/>
            <person name="Andreopoulos B."/>
            <person name="Lipzen A."/>
            <person name="Chen C."/>
            <person name="Yan M."/>
            <person name="Daum C."/>
            <person name="Ng V."/>
            <person name="Clum A."/>
            <person name="Steindorff A."/>
            <person name="Ohm R.A."/>
            <person name="Martin F."/>
            <person name="Silar P."/>
            <person name="Natvig D.O."/>
            <person name="Lalanne C."/>
            <person name="Gautier V."/>
            <person name="Ament-Velasquez S.L."/>
            <person name="Kruys A."/>
            <person name="Hutchinson M.I."/>
            <person name="Powell A.J."/>
            <person name="Barry K."/>
            <person name="Miller A.N."/>
            <person name="Grigoriev I.V."/>
            <person name="Debuchy R."/>
            <person name="Gladieux P."/>
            <person name="Hiltunen Thoren M."/>
            <person name="Johannesson H."/>
        </authorList>
    </citation>
    <scope>NUCLEOTIDE SEQUENCE [LARGE SCALE GENOMIC DNA]</scope>
    <source>
        <strain evidence="3">CBS 284.82</strain>
    </source>
</reference>
<keyword evidence="3" id="KW-1185">Reference proteome</keyword>
<dbReference type="InterPro" id="IPR011993">
    <property type="entry name" value="PH-like_dom_sf"/>
</dbReference>
<evidence type="ECO:0000313" key="3">
    <source>
        <dbReference type="Proteomes" id="UP001303115"/>
    </source>
</evidence>
<feature type="compositionally biased region" description="Polar residues" evidence="1">
    <location>
        <begin position="634"/>
        <end position="646"/>
    </location>
</feature>
<evidence type="ECO:0008006" key="4">
    <source>
        <dbReference type="Google" id="ProtNLM"/>
    </source>
</evidence>
<dbReference type="Gene3D" id="2.30.29.30">
    <property type="entry name" value="Pleckstrin-homology domain (PH domain)/Phosphotyrosine-binding domain (PTB)"/>
    <property type="match status" value="1"/>
</dbReference>
<dbReference type="AlphaFoldDB" id="A0AAN6PDH6"/>
<feature type="compositionally biased region" description="Basic and acidic residues" evidence="1">
    <location>
        <begin position="41"/>
        <end position="52"/>
    </location>
</feature>
<comment type="caution">
    <text evidence="2">The sequence shown here is derived from an EMBL/GenBank/DDBJ whole genome shotgun (WGS) entry which is preliminary data.</text>
</comment>
<feature type="compositionally biased region" description="Basic and acidic residues" evidence="1">
    <location>
        <begin position="150"/>
        <end position="167"/>
    </location>
</feature>
<evidence type="ECO:0000313" key="2">
    <source>
        <dbReference type="EMBL" id="KAK4033992.1"/>
    </source>
</evidence>
<feature type="region of interest" description="Disordered" evidence="1">
    <location>
        <begin position="954"/>
        <end position="976"/>
    </location>
</feature>
<dbReference type="PANTHER" id="PTHR38700">
    <property type="entry name" value="YALI0E22418P"/>
    <property type="match status" value="1"/>
</dbReference>